<dbReference type="InterPro" id="IPR002347">
    <property type="entry name" value="SDR_fam"/>
</dbReference>
<sequence>MSTSAPAPRATKNESAVVAGGSRGLGLMVARELARRGYRVHVCARDADELDRAAAQLAREGYSLTTTVCDVRDDEAVARWVASADSPDAPLTVAIHVAGIIQVGAIEAATPQMFDDSIDIMTKGPAYLALAALPGMRSRHHGRIGIVSSIGGVIGVPHLVAYSTAKFGAAGLGQALRAELSGTGVTVTTILPPPMRTGSHLHAQYAGDRTAEYAWFAPGASLPVLALDARTAARRIVEGVLAGKPIIGLSPVSQLVMRLQGLAPATMVRGLGIMGRLLPGGTQPPRAGRDVRTERSNPVVDTLTKPGDAMAARTNEQHEASTDPPA</sequence>
<evidence type="ECO:0000256" key="2">
    <source>
        <dbReference type="ARBA" id="ARBA00023002"/>
    </source>
</evidence>
<evidence type="ECO:0000313" key="4">
    <source>
        <dbReference type="EMBL" id="GMA21852.1"/>
    </source>
</evidence>
<dbReference type="Pfam" id="PF00106">
    <property type="entry name" value="adh_short"/>
    <property type="match status" value="1"/>
</dbReference>
<name>A0ABQ6HTY8_9MICO</name>
<proteinExistence type="inferred from homology"/>
<feature type="compositionally biased region" description="Basic and acidic residues" evidence="3">
    <location>
        <begin position="315"/>
        <end position="326"/>
    </location>
</feature>
<comment type="caution">
    <text evidence="4">The sequence shown here is derived from an EMBL/GenBank/DDBJ whole genome shotgun (WGS) entry which is preliminary data.</text>
</comment>
<dbReference type="PANTHER" id="PTHR44196:SF1">
    <property type="entry name" value="DEHYDROGENASE_REDUCTASE SDR FAMILY MEMBER 7B"/>
    <property type="match status" value="1"/>
</dbReference>
<dbReference type="Gene3D" id="3.40.50.720">
    <property type="entry name" value="NAD(P)-binding Rossmann-like Domain"/>
    <property type="match status" value="1"/>
</dbReference>
<evidence type="ECO:0000256" key="1">
    <source>
        <dbReference type="ARBA" id="ARBA00006484"/>
    </source>
</evidence>
<feature type="region of interest" description="Disordered" evidence="3">
    <location>
        <begin position="278"/>
        <end position="326"/>
    </location>
</feature>
<comment type="similarity">
    <text evidence="1">Belongs to the short-chain dehydrogenases/reductases (SDR) family.</text>
</comment>
<dbReference type="Proteomes" id="UP001157109">
    <property type="component" value="Unassembled WGS sequence"/>
</dbReference>
<dbReference type="PROSITE" id="PS00061">
    <property type="entry name" value="ADH_SHORT"/>
    <property type="match status" value="1"/>
</dbReference>
<dbReference type="InterPro" id="IPR020904">
    <property type="entry name" value="Sc_DH/Rdtase_CS"/>
</dbReference>
<evidence type="ECO:0000256" key="3">
    <source>
        <dbReference type="SAM" id="MobiDB-lite"/>
    </source>
</evidence>
<dbReference type="PRINTS" id="PR00081">
    <property type="entry name" value="GDHRDH"/>
</dbReference>
<gene>
    <name evidence="4" type="ORF">GCM10025862_38730</name>
</gene>
<organism evidence="4 5">
    <name type="scientific">Arsenicicoccus piscis</name>
    <dbReference type="NCBI Taxonomy" id="673954"/>
    <lineage>
        <taxon>Bacteria</taxon>
        <taxon>Bacillati</taxon>
        <taxon>Actinomycetota</taxon>
        <taxon>Actinomycetes</taxon>
        <taxon>Micrococcales</taxon>
        <taxon>Intrasporangiaceae</taxon>
        <taxon>Arsenicicoccus</taxon>
    </lineage>
</organism>
<reference evidence="5" key="1">
    <citation type="journal article" date="2019" name="Int. J. Syst. Evol. Microbiol.">
        <title>The Global Catalogue of Microorganisms (GCM) 10K type strain sequencing project: providing services to taxonomists for standard genome sequencing and annotation.</title>
        <authorList>
            <consortium name="The Broad Institute Genomics Platform"/>
            <consortium name="The Broad Institute Genome Sequencing Center for Infectious Disease"/>
            <person name="Wu L."/>
            <person name="Ma J."/>
        </authorList>
    </citation>
    <scope>NUCLEOTIDE SEQUENCE [LARGE SCALE GENOMIC DNA]</scope>
    <source>
        <strain evidence="5">NBRC 105830</strain>
    </source>
</reference>
<dbReference type="SUPFAM" id="SSF51735">
    <property type="entry name" value="NAD(P)-binding Rossmann-fold domains"/>
    <property type="match status" value="1"/>
</dbReference>
<dbReference type="EMBL" id="BSUJ01000001">
    <property type="protein sequence ID" value="GMA21852.1"/>
    <property type="molecule type" value="Genomic_DNA"/>
</dbReference>
<evidence type="ECO:0000313" key="5">
    <source>
        <dbReference type="Proteomes" id="UP001157109"/>
    </source>
</evidence>
<protein>
    <submittedName>
        <fullName evidence="4">Ketoacyl reductase</fullName>
    </submittedName>
</protein>
<dbReference type="RefSeq" id="WP_284285046.1">
    <property type="nucleotide sequence ID" value="NZ_BSUJ01000001.1"/>
</dbReference>
<accession>A0ABQ6HTY8</accession>
<keyword evidence="2" id="KW-0560">Oxidoreductase</keyword>
<dbReference type="PANTHER" id="PTHR44196">
    <property type="entry name" value="DEHYDROGENASE/REDUCTASE SDR FAMILY MEMBER 7B"/>
    <property type="match status" value="1"/>
</dbReference>
<dbReference type="InterPro" id="IPR036291">
    <property type="entry name" value="NAD(P)-bd_dom_sf"/>
</dbReference>
<keyword evidence="5" id="KW-1185">Reference proteome</keyword>